<dbReference type="Pfam" id="PF00476">
    <property type="entry name" value="DNA_pol_A"/>
    <property type="match status" value="1"/>
</dbReference>
<dbReference type="EMBL" id="LAZR01000531">
    <property type="protein sequence ID" value="KKN65219.1"/>
    <property type="molecule type" value="Genomic_DNA"/>
</dbReference>
<dbReference type="Gene3D" id="3.30.70.370">
    <property type="match status" value="1"/>
</dbReference>
<name>A0A0F9SDX8_9ZZZZ</name>
<dbReference type="PANTHER" id="PTHR10133">
    <property type="entry name" value="DNA POLYMERASE I"/>
    <property type="match status" value="1"/>
</dbReference>
<dbReference type="Gene3D" id="1.20.1060.10">
    <property type="entry name" value="Taq DNA Polymerase, Chain T, domain 4"/>
    <property type="match status" value="1"/>
</dbReference>
<dbReference type="PANTHER" id="PTHR10133:SF62">
    <property type="entry name" value="DNA POLYMERASE THETA"/>
    <property type="match status" value="1"/>
</dbReference>
<feature type="domain" description="DNA-directed DNA polymerase family A palm" evidence="1">
    <location>
        <begin position="219"/>
        <end position="434"/>
    </location>
</feature>
<dbReference type="GO" id="GO:0003677">
    <property type="term" value="F:DNA binding"/>
    <property type="evidence" value="ECO:0007669"/>
    <property type="project" value="InterPro"/>
</dbReference>
<dbReference type="GO" id="GO:0006261">
    <property type="term" value="P:DNA-templated DNA replication"/>
    <property type="evidence" value="ECO:0007669"/>
    <property type="project" value="InterPro"/>
</dbReference>
<dbReference type="PRINTS" id="PR00868">
    <property type="entry name" value="DNAPOLI"/>
</dbReference>
<reference evidence="2" key="1">
    <citation type="journal article" date="2015" name="Nature">
        <title>Complex archaea that bridge the gap between prokaryotes and eukaryotes.</title>
        <authorList>
            <person name="Spang A."/>
            <person name="Saw J.H."/>
            <person name="Jorgensen S.L."/>
            <person name="Zaremba-Niedzwiedzka K."/>
            <person name="Martijn J."/>
            <person name="Lind A.E."/>
            <person name="van Eijk R."/>
            <person name="Schleper C."/>
            <person name="Guy L."/>
            <person name="Ettema T.J."/>
        </authorList>
    </citation>
    <scope>NUCLEOTIDE SEQUENCE</scope>
</reference>
<dbReference type="SUPFAM" id="SSF56672">
    <property type="entry name" value="DNA/RNA polymerases"/>
    <property type="match status" value="1"/>
</dbReference>
<gene>
    <name evidence="2" type="ORF">LCGC14_0483950</name>
</gene>
<dbReference type="GO" id="GO:0003887">
    <property type="term" value="F:DNA-directed DNA polymerase activity"/>
    <property type="evidence" value="ECO:0007669"/>
    <property type="project" value="InterPro"/>
</dbReference>
<dbReference type="InterPro" id="IPR043502">
    <property type="entry name" value="DNA/RNA_pol_sf"/>
</dbReference>
<dbReference type="GO" id="GO:0006302">
    <property type="term" value="P:double-strand break repair"/>
    <property type="evidence" value="ECO:0007669"/>
    <property type="project" value="TreeGrafter"/>
</dbReference>
<accession>A0A0F9SDX8</accession>
<protein>
    <recommendedName>
        <fullName evidence="1">DNA-directed DNA polymerase family A palm domain-containing protein</fullName>
    </recommendedName>
</protein>
<comment type="caution">
    <text evidence="2">The sequence shown here is derived from an EMBL/GenBank/DDBJ whole genome shotgun (WGS) entry which is preliminary data.</text>
</comment>
<dbReference type="InterPro" id="IPR002298">
    <property type="entry name" value="DNA_polymerase_A"/>
</dbReference>
<evidence type="ECO:0000313" key="2">
    <source>
        <dbReference type="EMBL" id="KKN65219.1"/>
    </source>
</evidence>
<dbReference type="AlphaFoldDB" id="A0A0F9SDX8"/>
<sequence length="502" mass="57519">MIQVKTSELSDYLRNSTNDAQLWIYNSFDVMLPQEIFDEVEKRMTKNQLNTYAFEKALQSPAISMMLNGVLVDMLLLARELKRAKGAQAELEIYVRSLACAAWGDGINVNSPQQMCDLFYLSPTGFQCSKRYEGTGAKRHLTANRKALEKIYETNYYTRPLINAIFSLKDSNKEIEFLERGVEDDGRVHCSYNVAATETGRWSSSKNPWGRGANFQNQSEKTRSIYLADEGYIFAYPDLSQAESRAVAYYSGDKNYIAAVESGDLHTNVAKLVWPELQWPGDEDGNKVLANTIYYRHFTYRDLAKRGGHALNYLGTPWILAKHLNITQEQAQDFYDRYFAAFPGIRKWHNAIQIELQSSGKLTTALQRERMFFGKLDDQGTLKEAVAFLPQSLISDILKIGALYIWREFELKKRWAKLCGDLHDGLLMLIKKIHLDEAAPEMINLMTMKIQMPHGVMTIPVDFTVGYRWQKKEMKKWKPGILSELKEISPTNNLLDIQASEV</sequence>
<dbReference type="Gene3D" id="1.10.150.20">
    <property type="entry name" value="5' to 3' exonuclease, C-terminal subdomain"/>
    <property type="match status" value="1"/>
</dbReference>
<proteinExistence type="predicted"/>
<dbReference type="SMART" id="SM00482">
    <property type="entry name" value="POLAc"/>
    <property type="match status" value="1"/>
</dbReference>
<evidence type="ECO:0000259" key="1">
    <source>
        <dbReference type="SMART" id="SM00482"/>
    </source>
</evidence>
<organism evidence="2">
    <name type="scientific">marine sediment metagenome</name>
    <dbReference type="NCBI Taxonomy" id="412755"/>
    <lineage>
        <taxon>unclassified sequences</taxon>
        <taxon>metagenomes</taxon>
        <taxon>ecological metagenomes</taxon>
    </lineage>
</organism>
<dbReference type="InterPro" id="IPR001098">
    <property type="entry name" value="DNA-dir_DNA_pol_A_palm_dom"/>
</dbReference>